<dbReference type="EMBL" id="RCBY01000302">
    <property type="protein sequence ID" value="RQH25743.1"/>
    <property type="molecule type" value="Genomic_DNA"/>
</dbReference>
<dbReference type="Gene3D" id="2.30.30.40">
    <property type="entry name" value="SH3 Domains"/>
    <property type="match status" value="1"/>
</dbReference>
<dbReference type="PANTHER" id="PTHR22617">
    <property type="entry name" value="CHEMOTAXIS SENSOR HISTIDINE KINASE-RELATED"/>
    <property type="match status" value="1"/>
</dbReference>
<dbReference type="SMART" id="SM00260">
    <property type="entry name" value="CheW"/>
    <property type="match status" value="1"/>
</dbReference>
<dbReference type="InterPro" id="IPR036061">
    <property type="entry name" value="CheW-like_dom_sf"/>
</dbReference>
<comment type="caution">
    <text evidence="2">The sequence shown here is derived from an EMBL/GenBank/DDBJ whole genome shotgun (WGS) entry which is preliminary data.</text>
</comment>
<proteinExistence type="predicted"/>
<dbReference type="AlphaFoldDB" id="A0A3N6PH21"/>
<evidence type="ECO:0000313" key="2">
    <source>
        <dbReference type="EMBL" id="RQH25743.1"/>
    </source>
</evidence>
<accession>A0A3N6PH21</accession>
<evidence type="ECO:0000313" key="3">
    <source>
        <dbReference type="Proteomes" id="UP000269154"/>
    </source>
</evidence>
<protein>
    <submittedName>
        <fullName evidence="2">Chemotaxis protein CheW</fullName>
    </submittedName>
</protein>
<dbReference type="SUPFAM" id="SSF50341">
    <property type="entry name" value="CheW-like"/>
    <property type="match status" value="1"/>
</dbReference>
<dbReference type="InterPro" id="IPR002545">
    <property type="entry name" value="CheW-lke_dom"/>
</dbReference>
<dbReference type="Pfam" id="PF01584">
    <property type="entry name" value="CheW"/>
    <property type="match status" value="1"/>
</dbReference>
<dbReference type="GO" id="GO:0007165">
    <property type="term" value="P:signal transduction"/>
    <property type="evidence" value="ECO:0007669"/>
    <property type="project" value="InterPro"/>
</dbReference>
<dbReference type="InterPro" id="IPR039315">
    <property type="entry name" value="CheW"/>
</dbReference>
<gene>
    <name evidence="2" type="ORF">D5R40_29220</name>
</gene>
<dbReference type="GO" id="GO:0006935">
    <property type="term" value="P:chemotaxis"/>
    <property type="evidence" value="ECO:0007669"/>
    <property type="project" value="InterPro"/>
</dbReference>
<dbReference type="OrthoDB" id="425983at2"/>
<dbReference type="PROSITE" id="PS50851">
    <property type="entry name" value="CHEW"/>
    <property type="match status" value="1"/>
</dbReference>
<name>A0A3N6PH21_9CYAN</name>
<dbReference type="Proteomes" id="UP000269154">
    <property type="component" value="Unassembled WGS sequence"/>
</dbReference>
<sequence>MQKQQLFRSIQYLCIEIDRTLQTILSTDDLDEVMTLDYGKVLQIPGMPTVVAGVFQWHGEIIWLIDIAYLMGFNPLLSTGYNQEKLRVVKVKYKDNYLGILVQKVGELINIETKNITLLKQKKVNSPVAKFIKGTCTNSEGEKMMIVDIEKIIQYLEKAKK</sequence>
<evidence type="ECO:0000259" key="1">
    <source>
        <dbReference type="PROSITE" id="PS50851"/>
    </source>
</evidence>
<keyword evidence="3" id="KW-1185">Reference proteome</keyword>
<dbReference type="PANTHER" id="PTHR22617:SF23">
    <property type="entry name" value="CHEMOTAXIS PROTEIN CHEW"/>
    <property type="match status" value="1"/>
</dbReference>
<dbReference type="GO" id="GO:0005829">
    <property type="term" value="C:cytosol"/>
    <property type="evidence" value="ECO:0007669"/>
    <property type="project" value="TreeGrafter"/>
</dbReference>
<dbReference type="RefSeq" id="WP_124155566.1">
    <property type="nucleotide sequence ID" value="NZ_CAWOLW010000227.1"/>
</dbReference>
<organism evidence="2 3">
    <name type="scientific">Okeania hirsuta</name>
    <dbReference type="NCBI Taxonomy" id="1458930"/>
    <lineage>
        <taxon>Bacteria</taxon>
        <taxon>Bacillati</taxon>
        <taxon>Cyanobacteriota</taxon>
        <taxon>Cyanophyceae</taxon>
        <taxon>Oscillatoriophycideae</taxon>
        <taxon>Oscillatoriales</taxon>
        <taxon>Microcoleaceae</taxon>
        <taxon>Okeania</taxon>
    </lineage>
</organism>
<reference evidence="2 3" key="1">
    <citation type="journal article" date="2018" name="ACS Chem. Biol.">
        <title>Ketoreductase domain dysfunction expands chemodiversity: malyngamide biosynthesis in the cyanobacterium Okeania hirsuta.</title>
        <authorList>
            <person name="Moss N.A."/>
            <person name="Leao T."/>
            <person name="Rankin M."/>
            <person name="McCullough T.M."/>
            <person name="Qu P."/>
            <person name="Korobeynikov A."/>
            <person name="Smith J.L."/>
            <person name="Gerwick L."/>
            <person name="Gerwick W.H."/>
        </authorList>
    </citation>
    <scope>NUCLEOTIDE SEQUENCE [LARGE SCALE GENOMIC DNA]</scope>
    <source>
        <strain evidence="2 3">PAB10Feb10-1</strain>
    </source>
</reference>
<feature type="domain" description="CheW-like" evidence="1">
    <location>
        <begin position="9"/>
        <end position="158"/>
    </location>
</feature>
<dbReference type="Gene3D" id="2.40.50.180">
    <property type="entry name" value="CheA-289, Domain 4"/>
    <property type="match status" value="1"/>
</dbReference>